<evidence type="ECO:0000256" key="1">
    <source>
        <dbReference type="ARBA" id="ARBA00010843"/>
    </source>
</evidence>
<accession>H2S7S3</accession>
<feature type="compositionally biased region" description="Basic and acidic residues" evidence="8">
    <location>
        <begin position="26"/>
        <end position="36"/>
    </location>
</feature>
<evidence type="ECO:0000313" key="10">
    <source>
        <dbReference type="Ensembl" id="ENSTRUP00000008445.3"/>
    </source>
</evidence>
<gene>
    <name evidence="10" type="primary">zc2hc1a</name>
</gene>
<sequence>LFCGRPITTETRHAQICQSVAKKRKVFDSSRQRAEGTDIPTLKPMKPKPEPPKKQSNWRKKHDDFIATIRAAKSVAHIIKDGGPLPPPPPPTYDPDYIQCPCCQRRFNENAAERHIKFCQEQAARMPQRGKVADVKKPPARTQVATMIHSNYFSVKRNGNTLHRLIFLFISLTSAPGIPSSKVSYPASTRTNSPGLTSPASGITLKSGCTVIATTLTLSGRRLEDVAENELENGGMKSKFCHGCGSKYPVETAKFCCECGIKRMFI</sequence>
<dbReference type="PROSITE" id="PS52027">
    <property type="entry name" value="ZF_C2HC_C3H"/>
    <property type="match status" value="1"/>
</dbReference>
<dbReference type="eggNOG" id="KOG3940">
    <property type="taxonomic scope" value="Eukaryota"/>
</dbReference>
<reference evidence="10 11" key="1">
    <citation type="journal article" date="2011" name="Genome Biol. Evol.">
        <title>Integration of the genetic map and genome assembly of fugu facilitates insights into distinct features of genome evolution in teleosts and mammals.</title>
        <authorList>
            <person name="Kai W."/>
            <person name="Kikuchi K."/>
            <person name="Tohari S."/>
            <person name="Chew A.K."/>
            <person name="Tay A."/>
            <person name="Fujiwara A."/>
            <person name="Hosoya S."/>
            <person name="Suetake H."/>
            <person name="Naruse K."/>
            <person name="Brenner S."/>
            <person name="Suzuki Y."/>
            <person name="Venkatesh B."/>
        </authorList>
    </citation>
    <scope>NUCLEOTIDE SEQUENCE [LARGE SCALE GENOMIC DNA]</scope>
</reference>
<reference evidence="10" key="3">
    <citation type="submission" date="2025-09" db="UniProtKB">
        <authorList>
            <consortium name="Ensembl"/>
        </authorList>
    </citation>
    <scope>IDENTIFICATION</scope>
</reference>
<name>H2S7S3_TAKRU</name>
<dbReference type="GeneTree" id="ENSGT00940000159419"/>
<keyword evidence="2" id="KW-0479">Metal-binding</keyword>
<evidence type="ECO:0000256" key="8">
    <source>
        <dbReference type="SAM" id="MobiDB-lite"/>
    </source>
</evidence>
<dbReference type="InterPro" id="IPR049899">
    <property type="entry name" value="Znf_C2HC_C3H"/>
</dbReference>
<feature type="domain" description="C2HC/C3H-type" evidence="9">
    <location>
        <begin position="96"/>
        <end position="125"/>
    </location>
</feature>
<keyword evidence="4 7" id="KW-0863">Zinc-finger</keyword>
<evidence type="ECO:0000313" key="11">
    <source>
        <dbReference type="Proteomes" id="UP000005226"/>
    </source>
</evidence>
<dbReference type="Ensembl" id="ENSTRUT00000008496.3">
    <property type="protein sequence ID" value="ENSTRUP00000008445.3"/>
    <property type="gene ID" value="ENSTRUG00000003601.3"/>
</dbReference>
<evidence type="ECO:0000256" key="3">
    <source>
        <dbReference type="ARBA" id="ARBA00022737"/>
    </source>
</evidence>
<evidence type="ECO:0000256" key="7">
    <source>
        <dbReference type="PROSITE-ProRule" id="PRU01371"/>
    </source>
</evidence>
<dbReference type="GO" id="GO:0008270">
    <property type="term" value="F:zinc ion binding"/>
    <property type="evidence" value="ECO:0007669"/>
    <property type="project" value="UniProtKB-KW"/>
</dbReference>
<evidence type="ECO:0000256" key="6">
    <source>
        <dbReference type="ARBA" id="ARBA00041098"/>
    </source>
</evidence>
<dbReference type="Proteomes" id="UP000005226">
    <property type="component" value="Chromosome 10"/>
</dbReference>
<evidence type="ECO:0000259" key="9">
    <source>
        <dbReference type="PROSITE" id="PS52027"/>
    </source>
</evidence>
<evidence type="ECO:0000256" key="5">
    <source>
        <dbReference type="ARBA" id="ARBA00022833"/>
    </source>
</evidence>
<dbReference type="InterPro" id="IPR026319">
    <property type="entry name" value="ZC2HC1A/B-like"/>
</dbReference>
<feature type="region of interest" description="Disordered" evidence="8">
    <location>
        <begin position="23"/>
        <end position="60"/>
    </location>
</feature>
<evidence type="ECO:0000256" key="2">
    <source>
        <dbReference type="ARBA" id="ARBA00022723"/>
    </source>
</evidence>
<reference evidence="10" key="2">
    <citation type="submission" date="2025-08" db="UniProtKB">
        <authorList>
            <consortium name="Ensembl"/>
        </authorList>
    </citation>
    <scope>IDENTIFICATION</scope>
</reference>
<protein>
    <recommendedName>
        <fullName evidence="6">Zinc finger C2HC domain-containing protein 1A</fullName>
    </recommendedName>
</protein>
<organism evidence="10 11">
    <name type="scientific">Takifugu rubripes</name>
    <name type="common">Japanese pufferfish</name>
    <name type="synonym">Fugu rubripes</name>
    <dbReference type="NCBI Taxonomy" id="31033"/>
    <lineage>
        <taxon>Eukaryota</taxon>
        <taxon>Metazoa</taxon>
        <taxon>Chordata</taxon>
        <taxon>Craniata</taxon>
        <taxon>Vertebrata</taxon>
        <taxon>Euteleostomi</taxon>
        <taxon>Actinopterygii</taxon>
        <taxon>Neopterygii</taxon>
        <taxon>Teleostei</taxon>
        <taxon>Neoteleostei</taxon>
        <taxon>Acanthomorphata</taxon>
        <taxon>Eupercaria</taxon>
        <taxon>Tetraodontiformes</taxon>
        <taxon>Tetradontoidea</taxon>
        <taxon>Tetraodontidae</taxon>
        <taxon>Takifugu</taxon>
    </lineage>
</organism>
<dbReference type="PANTHER" id="PTHR13555">
    <property type="entry name" value="C2H2 ZINC FINGER CGI-62-RELATED"/>
    <property type="match status" value="1"/>
</dbReference>
<dbReference type="AlphaFoldDB" id="H2S7S3"/>
<comment type="similarity">
    <text evidence="1">Belongs to the ZC2HC1 family.</text>
</comment>
<keyword evidence="5" id="KW-0862">Zinc</keyword>
<keyword evidence="11" id="KW-1185">Reference proteome</keyword>
<evidence type="ECO:0000256" key="4">
    <source>
        <dbReference type="ARBA" id="ARBA00022771"/>
    </source>
</evidence>
<proteinExistence type="inferred from homology"/>
<dbReference type="PANTHER" id="PTHR13555:SF25">
    <property type="entry name" value="ZINC FINGER C2HC DOMAIN-CONTAINING PROTEIN 1A"/>
    <property type="match status" value="1"/>
</dbReference>
<keyword evidence="3" id="KW-0677">Repeat</keyword>